<accession>A0ACC0EUB6</accession>
<proteinExistence type="predicted"/>
<sequence>MSGQVNILTPAKVYITDRHRPRIHPLPPPIIGHLTALTCPECPLGSTSQLRYHPPSFRNAANINWQCHEPTSNHGNGKSYIRTLNLEHLINNIRAVNAGARPLPTPGSLSGLLNMSNEVPDHMKIKSTGKLCTGYLGKTGATHHSSTKSNMKCSHTLCLSCCQMSQQVHHLTCKYKGHLSTPSSGDFSMTTPQIRSTLPFPPPKDLISGSSEQLHSSNQSSHKQIQSAQANRTVTSTLTPSQLLEYHQNIQAVALLANSREAAKRGAVCTIWIELWTKVGCLYLTHSLAVVDGLMVLQPGSSTMINAEAPHWPLFSLQESQIVLDRCRKALSGTDSWESEIQVWNTEQARWISLAPTCTSTYPLIPRKLLVRLEKVSAYDCTGLQDAILKMTTEGPYELLTTPARCILASSNFIDTSNSNSIDKLNTNLMPSANSHVLTNLHNSGIANPNTYQGNSKSSASKTDSTHSDIEWIGSSLAPKGSPEVPTQMEKSHPKWPDSRVLLCQTIRWHASSEHQGHHRDAWDQFFGEGYDYGHTTVYRVRKWISRVGKEPLERHVQDNPSLTLIAARQMYFQEWLDTKKARGKDKNQLKPKREGQVAEVENAKRRKVDHGQGLLDANFTEDSDVEILGN</sequence>
<keyword evidence="2" id="KW-1185">Reference proteome</keyword>
<evidence type="ECO:0000313" key="2">
    <source>
        <dbReference type="Proteomes" id="UP001060170"/>
    </source>
</evidence>
<name>A0ACC0EUB6_9BASI</name>
<protein>
    <submittedName>
        <fullName evidence="1">Uncharacterized protein</fullName>
    </submittedName>
</protein>
<evidence type="ECO:0000313" key="1">
    <source>
        <dbReference type="EMBL" id="KAI7961228.1"/>
    </source>
</evidence>
<dbReference type="EMBL" id="CM045866">
    <property type="protein sequence ID" value="KAI7961228.1"/>
    <property type="molecule type" value="Genomic_DNA"/>
</dbReference>
<dbReference type="Proteomes" id="UP001060170">
    <property type="component" value="Chromosome 2"/>
</dbReference>
<comment type="caution">
    <text evidence="1">The sequence shown here is derived from an EMBL/GenBank/DDBJ whole genome shotgun (WGS) entry which is preliminary data.</text>
</comment>
<reference evidence="1 2" key="3">
    <citation type="journal article" date="2022" name="Microbiol. Spectr.">
        <title>Folding features and dynamics of 3D genome architecture in plant fungal pathogens.</title>
        <authorList>
            <person name="Xia C."/>
        </authorList>
    </citation>
    <scope>NUCLEOTIDE SEQUENCE [LARGE SCALE GENOMIC DNA]</scope>
    <source>
        <strain evidence="1 2">93-210</strain>
    </source>
</reference>
<gene>
    <name evidence="1" type="ORF">MJO28_001717</name>
</gene>
<reference evidence="2" key="2">
    <citation type="journal article" date="2018" name="Mol. Plant Microbe Interact.">
        <title>Genome sequence resources for the wheat stripe rust pathogen (Puccinia striiformis f. sp. tritici) and the barley stripe rust pathogen (Puccinia striiformis f. sp. hordei).</title>
        <authorList>
            <person name="Xia C."/>
            <person name="Wang M."/>
            <person name="Yin C."/>
            <person name="Cornejo O.E."/>
            <person name="Hulbert S.H."/>
            <person name="Chen X."/>
        </authorList>
    </citation>
    <scope>NUCLEOTIDE SEQUENCE [LARGE SCALE GENOMIC DNA]</scope>
    <source>
        <strain evidence="2">93-210</strain>
    </source>
</reference>
<organism evidence="1 2">
    <name type="scientific">Puccinia striiformis f. sp. tritici</name>
    <dbReference type="NCBI Taxonomy" id="168172"/>
    <lineage>
        <taxon>Eukaryota</taxon>
        <taxon>Fungi</taxon>
        <taxon>Dikarya</taxon>
        <taxon>Basidiomycota</taxon>
        <taxon>Pucciniomycotina</taxon>
        <taxon>Pucciniomycetes</taxon>
        <taxon>Pucciniales</taxon>
        <taxon>Pucciniaceae</taxon>
        <taxon>Puccinia</taxon>
    </lineage>
</organism>
<reference evidence="2" key="1">
    <citation type="journal article" date="2018" name="BMC Genomics">
        <title>Genomic insights into host adaptation between the wheat stripe rust pathogen (Puccinia striiformis f. sp. tritici) and the barley stripe rust pathogen (Puccinia striiformis f. sp. hordei).</title>
        <authorList>
            <person name="Xia C."/>
            <person name="Wang M."/>
            <person name="Yin C."/>
            <person name="Cornejo O.E."/>
            <person name="Hulbert S.H."/>
            <person name="Chen X."/>
        </authorList>
    </citation>
    <scope>NUCLEOTIDE SEQUENCE [LARGE SCALE GENOMIC DNA]</scope>
    <source>
        <strain evidence="2">93-210</strain>
    </source>
</reference>